<evidence type="ECO:0000256" key="1">
    <source>
        <dbReference type="SAM" id="MobiDB-lite"/>
    </source>
</evidence>
<keyword evidence="3" id="KW-1185">Reference proteome</keyword>
<accession>A0A915E4U6</accession>
<feature type="signal peptide" evidence="2">
    <location>
        <begin position="1"/>
        <end position="22"/>
    </location>
</feature>
<sequence length="96" mass="11176">MCSRSAFIIMMLFLLFVKITQPLWEKYTKEVIEQHERELKEYEAAQESDPISSIPSTYKPNQNTTYTNISPPEKAISKEFVDHDSDDSASFFNSFN</sequence>
<feature type="chain" id="PRO_5037778423" evidence="2">
    <location>
        <begin position="23"/>
        <end position="96"/>
    </location>
</feature>
<reference evidence="4" key="1">
    <citation type="submission" date="2022-11" db="UniProtKB">
        <authorList>
            <consortium name="WormBaseParasite"/>
        </authorList>
    </citation>
    <scope>IDENTIFICATION</scope>
</reference>
<dbReference type="AlphaFoldDB" id="A0A915E4U6"/>
<dbReference type="WBParaSite" id="jg26493">
    <property type="protein sequence ID" value="jg26493"/>
    <property type="gene ID" value="jg26493"/>
</dbReference>
<name>A0A915E4U6_9BILA</name>
<protein>
    <submittedName>
        <fullName evidence="4">Uncharacterized protein</fullName>
    </submittedName>
</protein>
<evidence type="ECO:0000256" key="2">
    <source>
        <dbReference type="SAM" id="SignalP"/>
    </source>
</evidence>
<feature type="region of interest" description="Disordered" evidence="1">
    <location>
        <begin position="42"/>
        <end position="70"/>
    </location>
</feature>
<keyword evidence="2" id="KW-0732">Signal</keyword>
<evidence type="ECO:0000313" key="3">
    <source>
        <dbReference type="Proteomes" id="UP000887574"/>
    </source>
</evidence>
<proteinExistence type="predicted"/>
<evidence type="ECO:0000313" key="4">
    <source>
        <dbReference type="WBParaSite" id="jg26493"/>
    </source>
</evidence>
<organism evidence="3 4">
    <name type="scientific">Ditylenchus dipsaci</name>
    <dbReference type="NCBI Taxonomy" id="166011"/>
    <lineage>
        <taxon>Eukaryota</taxon>
        <taxon>Metazoa</taxon>
        <taxon>Ecdysozoa</taxon>
        <taxon>Nematoda</taxon>
        <taxon>Chromadorea</taxon>
        <taxon>Rhabditida</taxon>
        <taxon>Tylenchina</taxon>
        <taxon>Tylenchomorpha</taxon>
        <taxon>Sphaerularioidea</taxon>
        <taxon>Anguinidae</taxon>
        <taxon>Anguininae</taxon>
        <taxon>Ditylenchus</taxon>
    </lineage>
</organism>
<dbReference type="Proteomes" id="UP000887574">
    <property type="component" value="Unplaced"/>
</dbReference>
<feature type="compositionally biased region" description="Polar residues" evidence="1">
    <location>
        <begin position="49"/>
        <end position="70"/>
    </location>
</feature>